<keyword evidence="3" id="KW-0328">Glycosyltransferase</keyword>
<dbReference type="Pfam" id="PF00201">
    <property type="entry name" value="UDPGT"/>
    <property type="match status" value="1"/>
</dbReference>
<dbReference type="PROSITE" id="PS50835">
    <property type="entry name" value="IG_LIKE"/>
    <property type="match status" value="1"/>
</dbReference>
<dbReference type="AlphaFoldDB" id="A0A2A6CML2"/>
<evidence type="ECO:0000256" key="6">
    <source>
        <dbReference type="ARBA" id="ARBA00047475"/>
    </source>
</evidence>
<dbReference type="Gene3D" id="2.10.25.10">
    <property type="entry name" value="Laminin"/>
    <property type="match status" value="1"/>
</dbReference>
<dbReference type="InterPro" id="IPR002213">
    <property type="entry name" value="UDP_glucos_trans"/>
</dbReference>
<dbReference type="PROSITE" id="PS00022">
    <property type="entry name" value="EGF_1"/>
    <property type="match status" value="1"/>
</dbReference>
<name>A0A2A6CML2_PRIPA</name>
<keyword evidence="7" id="KW-0245">EGF-like domain</keyword>
<evidence type="ECO:0000256" key="7">
    <source>
        <dbReference type="PROSITE-ProRule" id="PRU00076"/>
    </source>
</evidence>
<dbReference type="InterPro" id="IPR000742">
    <property type="entry name" value="EGF"/>
</dbReference>
<comment type="caution">
    <text evidence="7">Lacks conserved residue(s) required for the propagation of feature annotation.</text>
</comment>
<sequence length="1030" mass="116231">MAELTPIYELRLGDGDISEPSVSVIEGSSLEIRCTLSSNNEIPEKPIMMLKKGQLIEAERSTMSATVKIPSFTYKYDGGMYECSTVFGEKRVRRRLKVTHKAILPPHMTPCTEQDFCKNGGKCGKLDDTTNICLCAGDYVGPTCEDVLVRDFIVTRTKVGVAAGGTCNVVFIFFLVVLGLLFFRERKRRRRVEAVVHELSSRYNFESLPLVKDQLYAEDVYSQDVIVPPEKRSDAQSPVSNGKMMVRANAVKVIFNARVAETLANAGHNVSLFVIALYNHKFQEVKVAENVKYHFVNISGGMDGEAMMHLHSKIVFESIPFWDKRQRTVIRQMLSLVDTCENLITKPGLVDYIRDQKFDIAFAYMHSFCPLGLIHAAGIPTWIWMNTGTLSDVVADVSGVPLPPSYCTPTMMDASDSLSFLERVQSFVGWGVTRLVWPRVFANRETAMFRKHLGPSFPDLIDLAKRTPLIMANTNELYDFPRPTLSKIVNIGGLGMKKVDAKPLEGIYANLTESARDGIVVMSFGSIAPMFLMPLKWKQSFAYAFSQFPHIQFFIRYEKDDLMGILPDNVHISKWLPQKDLLHHPKARALITHGGYNSLQDAIHSGVPIVTIPLFFDQPRNGHRAEKLGFGVNLKKERVSKDTVTAALRSVLTDAKMLTAARRVRAMAEKKPVAPEDLLVRWTEFVAEFQTLDHMTPPGAYLGFVQYHSLDVMLFLAVLAYLFGWISLRVMADSFPGWLPWAEILFAAPACIICSFLFIILIIVPLPNGCKAFLYINTGALFCLAVCQGLIAEWTSRNKRGIGPQELYFFPLIFTHQGLYLVSTASLFYLTCERLLLCFHPTFYESHKWKLFPSMILAVMLELLMVIPLTLMLQYDSTRNVSLLLTTLTEIITLSLMLVCYRQSRHYYSTLFANVRLNIRYQVKEVIELTRVLIPVGVVSMFLKLSIEVLATFVFTDAGYVSTSVLVLRFVATSMAYVEPVLLMFRHKSISRKVIMLFNPGRAQTSLGAVEISTEDTTRSYFAALQREWN</sequence>
<evidence type="ECO:0000256" key="3">
    <source>
        <dbReference type="ARBA" id="ARBA00022676"/>
    </source>
</evidence>
<evidence type="ECO:0000256" key="5">
    <source>
        <dbReference type="ARBA" id="ARBA00022729"/>
    </source>
</evidence>
<dbReference type="PROSITE" id="PS50026">
    <property type="entry name" value="EGF_3"/>
    <property type="match status" value="1"/>
</dbReference>
<dbReference type="PROSITE" id="PS00375">
    <property type="entry name" value="UDPGT"/>
    <property type="match status" value="1"/>
</dbReference>
<dbReference type="EC" id="2.4.1.17" evidence="2"/>
<keyword evidence="7" id="KW-1015">Disulfide bond</keyword>
<evidence type="ECO:0000256" key="2">
    <source>
        <dbReference type="ARBA" id="ARBA00012544"/>
    </source>
</evidence>
<dbReference type="GO" id="GO:0015020">
    <property type="term" value="F:glucuronosyltransferase activity"/>
    <property type="evidence" value="ECO:0007669"/>
    <property type="project" value="UniProtKB-EC"/>
</dbReference>
<gene>
    <name evidence="8" type="primary">WBGene00117015</name>
</gene>
<evidence type="ECO:0000313" key="8">
    <source>
        <dbReference type="EnsemblMetazoa" id="PPA27461.1"/>
    </source>
</evidence>
<dbReference type="CDD" id="cd03784">
    <property type="entry name" value="GT1_Gtf-like"/>
    <property type="match status" value="1"/>
</dbReference>
<dbReference type="Proteomes" id="UP000005239">
    <property type="component" value="Unassembled WGS sequence"/>
</dbReference>
<dbReference type="EnsemblMetazoa" id="PPA27461.1">
    <property type="protein sequence ID" value="PPA27461.1"/>
    <property type="gene ID" value="WBGene00117015"/>
</dbReference>
<dbReference type="InterPro" id="IPR050271">
    <property type="entry name" value="UDP-glycosyltransferase"/>
</dbReference>
<dbReference type="PANTHER" id="PTHR48043">
    <property type="entry name" value="EG:EG0003.4 PROTEIN-RELATED"/>
    <property type="match status" value="1"/>
</dbReference>
<comment type="similarity">
    <text evidence="1">Belongs to the UDP-glycosyltransferase family.</text>
</comment>
<dbReference type="GO" id="GO:0008194">
    <property type="term" value="F:UDP-glycosyltransferase activity"/>
    <property type="evidence" value="ECO:0000318"/>
    <property type="project" value="GO_Central"/>
</dbReference>
<dbReference type="InterPro" id="IPR036179">
    <property type="entry name" value="Ig-like_dom_sf"/>
</dbReference>
<keyword evidence="5" id="KW-0732">Signal</keyword>
<reference evidence="8" key="2">
    <citation type="submission" date="2022-06" db="UniProtKB">
        <authorList>
            <consortium name="EnsemblMetazoa"/>
        </authorList>
    </citation>
    <scope>IDENTIFICATION</scope>
    <source>
        <strain evidence="8">PS312</strain>
    </source>
</reference>
<dbReference type="SUPFAM" id="SSF48726">
    <property type="entry name" value="Immunoglobulin"/>
    <property type="match status" value="1"/>
</dbReference>
<accession>A0A2A6CML2</accession>
<protein>
    <recommendedName>
        <fullName evidence="2">glucuronosyltransferase</fullName>
        <ecNumber evidence="2">2.4.1.17</ecNumber>
    </recommendedName>
</protein>
<evidence type="ECO:0000256" key="1">
    <source>
        <dbReference type="ARBA" id="ARBA00009995"/>
    </source>
</evidence>
<dbReference type="Gene3D" id="3.40.50.2000">
    <property type="entry name" value="Glycogen Phosphorylase B"/>
    <property type="match status" value="1"/>
</dbReference>
<dbReference type="SUPFAM" id="SSF57196">
    <property type="entry name" value="EGF/Laminin"/>
    <property type="match status" value="1"/>
</dbReference>
<dbReference type="InterPro" id="IPR007110">
    <property type="entry name" value="Ig-like_dom"/>
</dbReference>
<feature type="disulfide bond" evidence="7">
    <location>
        <begin position="135"/>
        <end position="144"/>
    </location>
</feature>
<keyword evidence="4" id="KW-0808">Transferase</keyword>
<accession>A0A8R1YIF5</accession>
<evidence type="ECO:0000256" key="4">
    <source>
        <dbReference type="ARBA" id="ARBA00022679"/>
    </source>
</evidence>
<evidence type="ECO:0000313" key="9">
    <source>
        <dbReference type="Proteomes" id="UP000005239"/>
    </source>
</evidence>
<dbReference type="CDD" id="cd00054">
    <property type="entry name" value="EGF_CA"/>
    <property type="match status" value="1"/>
</dbReference>
<dbReference type="PANTHER" id="PTHR48043:SF145">
    <property type="entry name" value="FI06409P-RELATED"/>
    <property type="match status" value="1"/>
</dbReference>
<proteinExistence type="inferred from homology"/>
<dbReference type="InterPro" id="IPR035595">
    <property type="entry name" value="UDP_glycos_trans_CS"/>
</dbReference>
<organism evidence="8 9">
    <name type="scientific">Pristionchus pacificus</name>
    <name type="common">Parasitic nematode worm</name>
    <dbReference type="NCBI Taxonomy" id="54126"/>
    <lineage>
        <taxon>Eukaryota</taxon>
        <taxon>Metazoa</taxon>
        <taxon>Ecdysozoa</taxon>
        <taxon>Nematoda</taxon>
        <taxon>Chromadorea</taxon>
        <taxon>Rhabditida</taxon>
        <taxon>Rhabditina</taxon>
        <taxon>Diplogasteromorpha</taxon>
        <taxon>Diplogasteroidea</taxon>
        <taxon>Neodiplogasteridae</taxon>
        <taxon>Pristionchus</taxon>
    </lineage>
</organism>
<dbReference type="FunFam" id="3.40.50.2000:FF:000021">
    <property type="entry name" value="UDP-glucuronosyltransferase"/>
    <property type="match status" value="1"/>
</dbReference>
<keyword evidence="9" id="KW-1185">Reference proteome</keyword>
<dbReference type="SUPFAM" id="SSF53756">
    <property type="entry name" value="UDP-Glycosyltransferase/glycogen phosphorylase"/>
    <property type="match status" value="1"/>
</dbReference>
<comment type="catalytic activity">
    <reaction evidence="6">
        <text>glucuronate acceptor + UDP-alpha-D-glucuronate = acceptor beta-D-glucuronoside + UDP + H(+)</text>
        <dbReference type="Rhea" id="RHEA:21032"/>
        <dbReference type="ChEBI" id="CHEBI:15378"/>
        <dbReference type="ChEBI" id="CHEBI:58052"/>
        <dbReference type="ChEBI" id="CHEBI:58223"/>
        <dbReference type="ChEBI" id="CHEBI:132367"/>
        <dbReference type="ChEBI" id="CHEBI:132368"/>
        <dbReference type="EC" id="2.4.1.17"/>
    </reaction>
</comment>
<reference evidence="9" key="1">
    <citation type="journal article" date="2008" name="Nat. Genet.">
        <title>The Pristionchus pacificus genome provides a unique perspective on nematode lifestyle and parasitism.</title>
        <authorList>
            <person name="Dieterich C."/>
            <person name="Clifton S.W."/>
            <person name="Schuster L.N."/>
            <person name="Chinwalla A."/>
            <person name="Delehaunty K."/>
            <person name="Dinkelacker I."/>
            <person name="Fulton L."/>
            <person name="Fulton R."/>
            <person name="Godfrey J."/>
            <person name="Minx P."/>
            <person name="Mitreva M."/>
            <person name="Roeseler W."/>
            <person name="Tian H."/>
            <person name="Witte H."/>
            <person name="Yang S.P."/>
            <person name="Wilson R.K."/>
            <person name="Sommer R.J."/>
        </authorList>
    </citation>
    <scope>NUCLEOTIDE SEQUENCE [LARGE SCALE GENOMIC DNA]</scope>
    <source>
        <strain evidence="9">PS312</strain>
    </source>
</reference>